<organism evidence="2 3">
    <name type="scientific">Ferranicluibacter rubi</name>
    <dbReference type="NCBI Taxonomy" id="2715133"/>
    <lineage>
        <taxon>Bacteria</taxon>
        <taxon>Pseudomonadati</taxon>
        <taxon>Pseudomonadota</taxon>
        <taxon>Alphaproteobacteria</taxon>
        <taxon>Hyphomicrobiales</taxon>
        <taxon>Rhizobiaceae</taxon>
        <taxon>Ferranicluibacter</taxon>
    </lineage>
</organism>
<protein>
    <submittedName>
        <fullName evidence="2">Uncharacterized protein</fullName>
    </submittedName>
</protein>
<keyword evidence="1" id="KW-1133">Transmembrane helix</keyword>
<evidence type="ECO:0000313" key="3">
    <source>
        <dbReference type="Proteomes" id="UP001155840"/>
    </source>
</evidence>
<evidence type="ECO:0000313" key="2">
    <source>
        <dbReference type="EMBL" id="NHT77754.1"/>
    </source>
</evidence>
<feature type="transmembrane region" description="Helical" evidence="1">
    <location>
        <begin position="46"/>
        <end position="67"/>
    </location>
</feature>
<keyword evidence="3" id="KW-1185">Reference proteome</keyword>
<dbReference type="EMBL" id="JAANCM010000010">
    <property type="protein sequence ID" value="NHT77754.1"/>
    <property type="molecule type" value="Genomic_DNA"/>
</dbReference>
<dbReference type="RefSeq" id="WP_167130273.1">
    <property type="nucleotide sequence ID" value="NZ_JAANCM010000010.1"/>
</dbReference>
<keyword evidence="1" id="KW-0812">Transmembrane</keyword>
<dbReference type="Proteomes" id="UP001155840">
    <property type="component" value="Unassembled WGS sequence"/>
</dbReference>
<keyword evidence="1" id="KW-0472">Membrane</keyword>
<name>A0AA43ZH21_9HYPH</name>
<proteinExistence type="predicted"/>
<evidence type="ECO:0000256" key="1">
    <source>
        <dbReference type="SAM" id="Phobius"/>
    </source>
</evidence>
<sequence>MVEGRRFSASAYGALLFGQTLSAAAMFQIVFPVFHQIITHLGERQTLVYTQHIATIGCTLLLLACYWSRLRWVRVVVPFQNILVSHLCAFFSRVSFFFGGALFSALFFRHLPELEDAPSIMQIVSGAGEVFMILFALFCYSLELDRLARALEPKGSEG</sequence>
<reference evidence="2" key="1">
    <citation type="submission" date="2020-03" db="EMBL/GenBank/DDBJ databases">
        <title>Ferranicluibacter endophyticum gen. nov., sp. nov., a new genus isolated from Rubus ulmifolius Schott. stem.</title>
        <authorList>
            <person name="Roca-Couso R."/>
            <person name="Flores-Felix J.D."/>
            <person name="Igual J.M."/>
            <person name="Rivas R."/>
        </authorList>
    </citation>
    <scope>NUCLEOTIDE SEQUENCE</scope>
    <source>
        <strain evidence="2">CRRU44</strain>
    </source>
</reference>
<feature type="transmembrane region" description="Helical" evidence="1">
    <location>
        <begin position="87"/>
        <end position="108"/>
    </location>
</feature>
<gene>
    <name evidence="2" type="ORF">G8E10_18795</name>
</gene>
<comment type="caution">
    <text evidence="2">The sequence shown here is derived from an EMBL/GenBank/DDBJ whole genome shotgun (WGS) entry which is preliminary data.</text>
</comment>
<accession>A0AA43ZH21</accession>
<feature type="transmembrane region" description="Helical" evidence="1">
    <location>
        <begin position="120"/>
        <end position="140"/>
    </location>
</feature>
<feature type="transmembrane region" description="Helical" evidence="1">
    <location>
        <begin position="12"/>
        <end position="34"/>
    </location>
</feature>
<dbReference type="AlphaFoldDB" id="A0AA43ZH21"/>